<comment type="subcellular location">
    <subcellularLocation>
        <location evidence="1">Mitochondrion inner membrane</location>
        <topology evidence="1">Single-pass membrane protein</topology>
    </subcellularLocation>
</comment>
<evidence type="ECO:0000256" key="1">
    <source>
        <dbReference type="ARBA" id="ARBA00004434"/>
    </source>
</evidence>
<dbReference type="Pfam" id="PF02936">
    <property type="entry name" value="COX4"/>
    <property type="match status" value="1"/>
</dbReference>
<evidence type="ECO:0000256" key="6">
    <source>
        <dbReference type="ARBA" id="ARBA00022989"/>
    </source>
</evidence>
<sequence length="218" mass="25470">MAPVPAHAKWYDSFVIHKIGLIRNLWGQMVLVKSLLFPRLTKVSILARSLHQSNPLREGDLGDLKWSWERNAGREVVGHGKDGDEGSYADRYDFWYPGIRFRKEDDVIKAVRVKEKGDWKNLSIEDKKLLYRYSFRQTLAEFDAHRPYWKLTGFYTFVGIIFTLAYSIYTDLIATVGSSPTFDPEWVDATTEKELYEDIGYFNSGAPYYDFENNKWKV</sequence>
<dbReference type="SUPFAM" id="SSF81406">
    <property type="entry name" value="Mitochondrial cytochrome c oxidase subunit IV"/>
    <property type="match status" value="1"/>
</dbReference>
<evidence type="ECO:0000256" key="4">
    <source>
        <dbReference type="ARBA" id="ARBA00022792"/>
    </source>
</evidence>
<evidence type="ECO:0000256" key="9">
    <source>
        <dbReference type="ARBA" id="ARBA00023136"/>
    </source>
</evidence>
<name>A0A914CP45_9BILA</name>
<dbReference type="InterPro" id="IPR004203">
    <property type="entry name" value="Cyt_c_oxidase_su4_fam"/>
</dbReference>
<dbReference type="GO" id="GO:0045277">
    <property type="term" value="C:respiratory chain complex IV"/>
    <property type="evidence" value="ECO:0007669"/>
    <property type="project" value="InterPro"/>
</dbReference>
<dbReference type="Proteomes" id="UP000887540">
    <property type="component" value="Unplaced"/>
</dbReference>
<dbReference type="InterPro" id="IPR036639">
    <property type="entry name" value="Cyt_c_oxidase_su4_sf"/>
</dbReference>
<keyword evidence="10" id="KW-1185">Reference proteome</keyword>
<keyword evidence="9" id="KW-0472">Membrane</keyword>
<keyword evidence="3" id="KW-0812">Transmembrane</keyword>
<evidence type="ECO:0000256" key="2">
    <source>
        <dbReference type="ARBA" id="ARBA00008135"/>
    </source>
</evidence>
<dbReference type="GO" id="GO:0005743">
    <property type="term" value="C:mitochondrial inner membrane"/>
    <property type="evidence" value="ECO:0007669"/>
    <property type="project" value="UniProtKB-SubCell"/>
</dbReference>
<reference evidence="11" key="1">
    <citation type="submission" date="2022-11" db="UniProtKB">
        <authorList>
            <consortium name="WormBaseParasite"/>
        </authorList>
    </citation>
    <scope>IDENTIFICATION</scope>
</reference>
<protein>
    <submittedName>
        <fullName evidence="11">Cytochrome c oxidase subunit 4</fullName>
    </submittedName>
</protein>
<dbReference type="GO" id="GO:0016491">
    <property type="term" value="F:oxidoreductase activity"/>
    <property type="evidence" value="ECO:0007669"/>
    <property type="project" value="UniProtKB-KW"/>
</dbReference>
<dbReference type="GO" id="GO:0006123">
    <property type="term" value="P:mitochondrial electron transport, cytochrome c to oxygen"/>
    <property type="evidence" value="ECO:0007669"/>
    <property type="project" value="InterPro"/>
</dbReference>
<evidence type="ECO:0000256" key="8">
    <source>
        <dbReference type="ARBA" id="ARBA00023128"/>
    </source>
</evidence>
<dbReference type="WBParaSite" id="ACRNAN_scaffold1291.g10489.t1">
    <property type="protein sequence ID" value="ACRNAN_scaffold1291.g10489.t1"/>
    <property type="gene ID" value="ACRNAN_scaffold1291.g10489"/>
</dbReference>
<dbReference type="Gene3D" id="1.10.442.10">
    <property type="entry name" value="Cytochrome c oxidase subunit IV"/>
    <property type="match status" value="1"/>
</dbReference>
<dbReference type="CDD" id="cd00922">
    <property type="entry name" value="Cyt_c_Oxidase_IV"/>
    <property type="match status" value="1"/>
</dbReference>
<dbReference type="PANTHER" id="PTHR10707:SF10">
    <property type="entry name" value="CYTOCHROME C OXIDASE SUBUNIT 4"/>
    <property type="match status" value="1"/>
</dbReference>
<evidence type="ECO:0000256" key="7">
    <source>
        <dbReference type="ARBA" id="ARBA00023002"/>
    </source>
</evidence>
<evidence type="ECO:0000313" key="10">
    <source>
        <dbReference type="Proteomes" id="UP000887540"/>
    </source>
</evidence>
<evidence type="ECO:0000256" key="5">
    <source>
        <dbReference type="ARBA" id="ARBA00022946"/>
    </source>
</evidence>
<keyword evidence="4" id="KW-0999">Mitochondrion inner membrane</keyword>
<evidence type="ECO:0000313" key="11">
    <source>
        <dbReference type="WBParaSite" id="ACRNAN_scaffold1291.g10489.t1"/>
    </source>
</evidence>
<evidence type="ECO:0000256" key="3">
    <source>
        <dbReference type="ARBA" id="ARBA00022692"/>
    </source>
</evidence>
<organism evidence="10 11">
    <name type="scientific">Acrobeloides nanus</name>
    <dbReference type="NCBI Taxonomy" id="290746"/>
    <lineage>
        <taxon>Eukaryota</taxon>
        <taxon>Metazoa</taxon>
        <taxon>Ecdysozoa</taxon>
        <taxon>Nematoda</taxon>
        <taxon>Chromadorea</taxon>
        <taxon>Rhabditida</taxon>
        <taxon>Tylenchina</taxon>
        <taxon>Cephalobomorpha</taxon>
        <taxon>Cephaloboidea</taxon>
        <taxon>Cephalobidae</taxon>
        <taxon>Acrobeloides</taxon>
    </lineage>
</organism>
<dbReference type="AlphaFoldDB" id="A0A914CP45"/>
<comment type="similarity">
    <text evidence="2">Belongs to the cytochrome c oxidase IV family.</text>
</comment>
<keyword evidence="7" id="KW-0560">Oxidoreductase</keyword>
<keyword evidence="5" id="KW-0809">Transit peptide</keyword>
<accession>A0A914CP45</accession>
<dbReference type="PANTHER" id="PTHR10707">
    <property type="entry name" value="CYTOCHROME C OXIDASE SUBUNIT IV"/>
    <property type="match status" value="1"/>
</dbReference>
<keyword evidence="8" id="KW-0496">Mitochondrion</keyword>
<proteinExistence type="inferred from homology"/>
<keyword evidence="6" id="KW-1133">Transmembrane helix</keyword>